<dbReference type="EMBL" id="MU004186">
    <property type="protein sequence ID" value="KAF2497469.1"/>
    <property type="molecule type" value="Genomic_DNA"/>
</dbReference>
<organism evidence="3 4">
    <name type="scientific">Lophium mytilinum</name>
    <dbReference type="NCBI Taxonomy" id="390894"/>
    <lineage>
        <taxon>Eukaryota</taxon>
        <taxon>Fungi</taxon>
        <taxon>Dikarya</taxon>
        <taxon>Ascomycota</taxon>
        <taxon>Pezizomycotina</taxon>
        <taxon>Dothideomycetes</taxon>
        <taxon>Pleosporomycetidae</taxon>
        <taxon>Mytilinidiales</taxon>
        <taxon>Mytilinidiaceae</taxon>
        <taxon>Lophium</taxon>
    </lineage>
</organism>
<feature type="chain" id="PRO_5025560380" evidence="2">
    <location>
        <begin position="18"/>
        <end position="260"/>
    </location>
</feature>
<dbReference type="OrthoDB" id="1733656at2759"/>
<evidence type="ECO:0000313" key="3">
    <source>
        <dbReference type="EMBL" id="KAF2497469.1"/>
    </source>
</evidence>
<keyword evidence="1" id="KW-0472">Membrane</keyword>
<protein>
    <submittedName>
        <fullName evidence="3">Uncharacterized protein</fullName>
    </submittedName>
</protein>
<evidence type="ECO:0000256" key="2">
    <source>
        <dbReference type="SAM" id="SignalP"/>
    </source>
</evidence>
<keyword evidence="1" id="KW-0812">Transmembrane</keyword>
<evidence type="ECO:0000313" key="4">
    <source>
        <dbReference type="Proteomes" id="UP000799750"/>
    </source>
</evidence>
<feature type="transmembrane region" description="Helical" evidence="1">
    <location>
        <begin position="218"/>
        <end position="238"/>
    </location>
</feature>
<dbReference type="Proteomes" id="UP000799750">
    <property type="component" value="Unassembled WGS sequence"/>
</dbReference>
<evidence type="ECO:0000256" key="1">
    <source>
        <dbReference type="SAM" id="Phobius"/>
    </source>
</evidence>
<proteinExistence type="predicted"/>
<accession>A0A6A6QYZ9</accession>
<dbReference type="AlphaFoldDB" id="A0A6A6QYZ9"/>
<name>A0A6A6QYZ9_9PEZI</name>
<sequence>MRFSSSIVLALPALALAQEQVPLADKIKGWLNQAQSFVSSAVPSVPSPMDAGAAKVAELVETSLTLDNWQSVLSADPSATTAGPEDFMVYITGGNKTCYGLCGNATKAWNESVALLSASPSAPKLAVLDCENEPILCNAWAVGPPSIYYFSIPHALADQSASAPLAYYILLNRTSVTASEITAIPTKETYKSAAPYEGIWHPFTGLIAQYQLGMPIGYVIWGFSKMPSWLPMILISFFSRSFMGRRAAAPQGGAAPAAAT</sequence>
<keyword evidence="1" id="KW-1133">Transmembrane helix</keyword>
<keyword evidence="2" id="KW-0732">Signal</keyword>
<gene>
    <name evidence="3" type="ORF">BU16DRAFT_482475</name>
</gene>
<keyword evidence="4" id="KW-1185">Reference proteome</keyword>
<reference evidence="3" key="1">
    <citation type="journal article" date="2020" name="Stud. Mycol.">
        <title>101 Dothideomycetes genomes: a test case for predicting lifestyles and emergence of pathogens.</title>
        <authorList>
            <person name="Haridas S."/>
            <person name="Albert R."/>
            <person name="Binder M."/>
            <person name="Bloem J."/>
            <person name="Labutti K."/>
            <person name="Salamov A."/>
            <person name="Andreopoulos B."/>
            <person name="Baker S."/>
            <person name="Barry K."/>
            <person name="Bills G."/>
            <person name="Bluhm B."/>
            <person name="Cannon C."/>
            <person name="Castanera R."/>
            <person name="Culley D."/>
            <person name="Daum C."/>
            <person name="Ezra D."/>
            <person name="Gonzalez J."/>
            <person name="Henrissat B."/>
            <person name="Kuo A."/>
            <person name="Liang C."/>
            <person name="Lipzen A."/>
            <person name="Lutzoni F."/>
            <person name="Magnuson J."/>
            <person name="Mondo S."/>
            <person name="Nolan M."/>
            <person name="Ohm R."/>
            <person name="Pangilinan J."/>
            <person name="Park H.-J."/>
            <person name="Ramirez L."/>
            <person name="Alfaro M."/>
            <person name="Sun H."/>
            <person name="Tritt A."/>
            <person name="Yoshinaga Y."/>
            <person name="Zwiers L.-H."/>
            <person name="Turgeon B."/>
            <person name="Goodwin S."/>
            <person name="Spatafora J."/>
            <person name="Crous P."/>
            <person name="Grigoriev I."/>
        </authorList>
    </citation>
    <scope>NUCLEOTIDE SEQUENCE</scope>
    <source>
        <strain evidence="3">CBS 269.34</strain>
    </source>
</reference>
<feature type="signal peptide" evidence="2">
    <location>
        <begin position="1"/>
        <end position="17"/>
    </location>
</feature>